<dbReference type="eggNOG" id="KOG4411">
    <property type="taxonomic scope" value="Eukaryota"/>
</dbReference>
<accession>K0SCW0</accession>
<dbReference type="OrthoDB" id="270318at2759"/>
<comment type="caution">
    <text evidence="2">The sequence shown here is derived from an EMBL/GenBank/DDBJ whole genome shotgun (WGS) entry which is preliminary data.</text>
</comment>
<name>K0SCW0_THAOC</name>
<feature type="compositionally biased region" description="Basic and acidic residues" evidence="1">
    <location>
        <begin position="61"/>
        <end position="74"/>
    </location>
</feature>
<protein>
    <recommendedName>
        <fullName evidence="4">Phytoene synthase</fullName>
    </recommendedName>
</protein>
<organism evidence="2 3">
    <name type="scientific">Thalassiosira oceanica</name>
    <name type="common">Marine diatom</name>
    <dbReference type="NCBI Taxonomy" id="159749"/>
    <lineage>
        <taxon>Eukaryota</taxon>
        <taxon>Sar</taxon>
        <taxon>Stramenopiles</taxon>
        <taxon>Ochrophyta</taxon>
        <taxon>Bacillariophyta</taxon>
        <taxon>Coscinodiscophyceae</taxon>
        <taxon>Thalassiosirophycidae</taxon>
        <taxon>Thalassiosirales</taxon>
        <taxon>Thalassiosiraceae</taxon>
        <taxon>Thalassiosira</taxon>
    </lineage>
</organism>
<dbReference type="Gene3D" id="1.10.600.10">
    <property type="entry name" value="Farnesyl Diphosphate Synthase"/>
    <property type="match status" value="1"/>
</dbReference>
<evidence type="ECO:0000313" key="3">
    <source>
        <dbReference type="Proteomes" id="UP000266841"/>
    </source>
</evidence>
<dbReference type="OMA" id="MINAREQ"/>
<gene>
    <name evidence="2" type="ORF">THAOC_21078</name>
</gene>
<keyword evidence="3" id="KW-1185">Reference proteome</keyword>
<proteinExistence type="predicted"/>
<feature type="region of interest" description="Disordered" evidence="1">
    <location>
        <begin position="38"/>
        <end position="74"/>
    </location>
</feature>
<evidence type="ECO:0008006" key="4">
    <source>
        <dbReference type="Google" id="ProtNLM"/>
    </source>
</evidence>
<evidence type="ECO:0000313" key="2">
    <source>
        <dbReference type="EMBL" id="EJK58771.1"/>
    </source>
</evidence>
<dbReference type="AlphaFoldDB" id="K0SCW0"/>
<dbReference type="EMBL" id="AGNL01024286">
    <property type="protein sequence ID" value="EJK58771.1"/>
    <property type="molecule type" value="Genomic_DNA"/>
</dbReference>
<dbReference type="SUPFAM" id="SSF48576">
    <property type="entry name" value="Terpenoid synthases"/>
    <property type="match status" value="1"/>
</dbReference>
<evidence type="ECO:0000256" key="1">
    <source>
        <dbReference type="SAM" id="MobiDB-lite"/>
    </source>
</evidence>
<reference evidence="2 3" key="1">
    <citation type="journal article" date="2012" name="Genome Biol.">
        <title>Genome and low-iron response of an oceanic diatom adapted to chronic iron limitation.</title>
        <authorList>
            <person name="Lommer M."/>
            <person name="Specht M."/>
            <person name="Roy A.S."/>
            <person name="Kraemer L."/>
            <person name="Andreson R."/>
            <person name="Gutowska M.A."/>
            <person name="Wolf J."/>
            <person name="Bergner S.V."/>
            <person name="Schilhabel M.B."/>
            <person name="Klostermeier U.C."/>
            <person name="Beiko R.G."/>
            <person name="Rosenstiel P."/>
            <person name="Hippler M."/>
            <person name="Laroche J."/>
        </authorList>
    </citation>
    <scope>NUCLEOTIDE SEQUENCE [LARGE SCALE GENOMIC DNA]</scope>
    <source>
        <strain evidence="2 3">CCMP1005</strain>
    </source>
</reference>
<dbReference type="InterPro" id="IPR008949">
    <property type="entry name" value="Isoprenoid_synthase_dom_sf"/>
</dbReference>
<dbReference type="InterPro" id="IPR002060">
    <property type="entry name" value="Squ/phyt_synthse"/>
</dbReference>
<sequence>MHTNAVQRWTTAAKCARSCLTSIRRDVRTRKASSHRLVAAHESGGRSLAAPTSSRGFSGDSGHDDAYTPEQRREDHRHCVELVQTRDSEGYLCGLLMPSSAREAYFALRAFNVEIASIKDSGMLVAGRSRARTGQNTDGDGFGDSTLASRLRMQWWNDAIRGIYEEYYEPDSQDPLLRSLVSSRKHNPTLRSLGCAIKTHGLTHRFLKRIIDAREADLEISQYESLRDMARYGEDTVSNTLYLALESVGVRDEESELVASDVGVGLGVLTALRSTGFRVSQGECTIPVDLAKQNGITMDTLYSVLGTAMDEDKGEEIEGSRESLRVAAKEMADMASFHLHRARDDQTKVAKAGRSCLLPAVCGLQYLDSLKRVDYDVLHPSLVGAGGNAVALERRRRLGLMFYLGRSWLTGIF</sequence>
<dbReference type="Proteomes" id="UP000266841">
    <property type="component" value="Unassembled WGS sequence"/>
</dbReference>
<dbReference type="Pfam" id="PF00494">
    <property type="entry name" value="SQS_PSY"/>
    <property type="match status" value="1"/>
</dbReference>